<gene>
    <name evidence="2" type="ORF">MNEG_9536</name>
</gene>
<reference evidence="2 3" key="1">
    <citation type="journal article" date="2013" name="BMC Genomics">
        <title>Reconstruction of the lipid metabolism for the microalga Monoraphidium neglectum from its genome sequence reveals characteristics suitable for biofuel production.</title>
        <authorList>
            <person name="Bogen C."/>
            <person name="Al-Dilaimi A."/>
            <person name="Albersmeier A."/>
            <person name="Wichmann J."/>
            <person name="Grundmann M."/>
            <person name="Rupp O."/>
            <person name="Lauersen K.J."/>
            <person name="Blifernez-Klassen O."/>
            <person name="Kalinowski J."/>
            <person name="Goesmann A."/>
            <person name="Mussgnug J.H."/>
            <person name="Kruse O."/>
        </authorList>
    </citation>
    <scope>NUCLEOTIDE SEQUENCE [LARGE SCALE GENOMIC DNA]</scope>
    <source>
        <strain evidence="2 3">SAG 48.87</strain>
    </source>
</reference>
<dbReference type="KEGG" id="mng:MNEG_9536"/>
<name>A0A0D2M4E3_9CHLO</name>
<protein>
    <submittedName>
        <fullName evidence="2">Uncharacterized protein</fullName>
    </submittedName>
</protein>
<dbReference type="RefSeq" id="XP_013897449.1">
    <property type="nucleotide sequence ID" value="XM_014041995.1"/>
</dbReference>
<evidence type="ECO:0000256" key="1">
    <source>
        <dbReference type="SAM" id="MobiDB-lite"/>
    </source>
</evidence>
<evidence type="ECO:0000313" key="2">
    <source>
        <dbReference type="EMBL" id="KIY98429.1"/>
    </source>
</evidence>
<sequence>MGACFSSEAPPTAPAAASEAQLAPVEASVSVPAASLSSVPSIPTTPSAAHETIRSTSERTFDDMKLLSQ</sequence>
<feature type="region of interest" description="Disordered" evidence="1">
    <location>
        <begin position="36"/>
        <end position="69"/>
    </location>
</feature>
<dbReference type="AlphaFoldDB" id="A0A0D2M4E3"/>
<dbReference type="EMBL" id="KK102189">
    <property type="protein sequence ID" value="KIY98429.1"/>
    <property type="molecule type" value="Genomic_DNA"/>
</dbReference>
<dbReference type="Proteomes" id="UP000054498">
    <property type="component" value="Unassembled WGS sequence"/>
</dbReference>
<organism evidence="2 3">
    <name type="scientific">Monoraphidium neglectum</name>
    <dbReference type="NCBI Taxonomy" id="145388"/>
    <lineage>
        <taxon>Eukaryota</taxon>
        <taxon>Viridiplantae</taxon>
        <taxon>Chlorophyta</taxon>
        <taxon>core chlorophytes</taxon>
        <taxon>Chlorophyceae</taxon>
        <taxon>CS clade</taxon>
        <taxon>Sphaeropleales</taxon>
        <taxon>Selenastraceae</taxon>
        <taxon>Monoraphidium</taxon>
    </lineage>
</organism>
<dbReference type="GeneID" id="25742411"/>
<feature type="compositionally biased region" description="Basic and acidic residues" evidence="1">
    <location>
        <begin position="51"/>
        <end position="69"/>
    </location>
</feature>
<accession>A0A0D2M4E3</accession>
<evidence type="ECO:0000313" key="3">
    <source>
        <dbReference type="Proteomes" id="UP000054498"/>
    </source>
</evidence>
<feature type="non-terminal residue" evidence="2">
    <location>
        <position position="69"/>
    </location>
</feature>
<proteinExistence type="predicted"/>
<keyword evidence="3" id="KW-1185">Reference proteome</keyword>